<dbReference type="AlphaFoldDB" id="A0A139A9D7"/>
<dbReference type="Gene3D" id="3.40.50.150">
    <property type="entry name" value="Vaccinia Virus protein VP39"/>
    <property type="match status" value="1"/>
</dbReference>
<dbReference type="PANTHER" id="PTHR12496:SF0">
    <property type="entry name" value="METHYLTRANSFERASE DOMAIN-CONTAINING PROTEIN"/>
    <property type="match status" value="1"/>
</dbReference>
<organism evidence="2 3">
    <name type="scientific">Gonapodya prolifera (strain JEL478)</name>
    <name type="common">Monoblepharis prolifera</name>
    <dbReference type="NCBI Taxonomy" id="1344416"/>
    <lineage>
        <taxon>Eukaryota</taxon>
        <taxon>Fungi</taxon>
        <taxon>Fungi incertae sedis</taxon>
        <taxon>Chytridiomycota</taxon>
        <taxon>Chytridiomycota incertae sedis</taxon>
        <taxon>Monoblepharidomycetes</taxon>
        <taxon>Monoblepharidales</taxon>
        <taxon>Gonapodyaceae</taxon>
        <taxon>Gonapodya</taxon>
    </lineage>
</organism>
<dbReference type="InterPro" id="IPR025714">
    <property type="entry name" value="Methyltranfer_dom"/>
</dbReference>
<name>A0A139A9D7_GONPJ</name>
<dbReference type="Pfam" id="PF13679">
    <property type="entry name" value="Methyltransf_32"/>
    <property type="match status" value="1"/>
</dbReference>
<dbReference type="SUPFAM" id="SSF53335">
    <property type="entry name" value="S-adenosyl-L-methionine-dependent methyltransferases"/>
    <property type="match status" value="1"/>
</dbReference>
<dbReference type="STRING" id="1344416.A0A139A9D7"/>
<dbReference type="InterPro" id="IPR052220">
    <property type="entry name" value="METTL25"/>
</dbReference>
<feature type="domain" description="Methyltransferase" evidence="1">
    <location>
        <begin position="137"/>
        <end position="237"/>
    </location>
</feature>
<dbReference type="OrthoDB" id="10258156at2759"/>
<dbReference type="PANTHER" id="PTHR12496">
    <property type="entry name" value="CGI-41 METHYLTRANSFERASE"/>
    <property type="match status" value="1"/>
</dbReference>
<evidence type="ECO:0000313" key="3">
    <source>
        <dbReference type="Proteomes" id="UP000070544"/>
    </source>
</evidence>
<gene>
    <name evidence="2" type="ORF">M427DRAFT_366957</name>
</gene>
<proteinExistence type="predicted"/>
<protein>
    <recommendedName>
        <fullName evidence="1">Methyltransferase domain-containing protein</fullName>
    </recommendedName>
</protein>
<dbReference type="EMBL" id="KQ965777">
    <property type="protein sequence ID" value="KXS13441.1"/>
    <property type="molecule type" value="Genomic_DNA"/>
</dbReference>
<evidence type="ECO:0000259" key="1">
    <source>
        <dbReference type="Pfam" id="PF13679"/>
    </source>
</evidence>
<sequence length="240" mass="27244">MKVPLPPPFYPPTIESLDRFLLASSTFVKRYRRVYCFRSNPLLREGWNGSDTFNEEDDPAHEGLPLSWKDALCDETLCTVEDLALLASLRQVKPSWPESLRQFVRELEDCSLIFTPRNRFQTAPETKWGTNSGLTPKKKIEVDALASIIEDVATSQDEMPTIVDFGCGQGYLTHRLAVDLVGCTVVGVDQDSNRNNATMSKELNLHYVKRKLETSADWNLILNEFSRDQSSILIVGLRKF</sequence>
<keyword evidence="3" id="KW-1185">Reference proteome</keyword>
<reference evidence="2 3" key="1">
    <citation type="journal article" date="2015" name="Genome Biol. Evol.">
        <title>Phylogenomic analyses indicate that early fungi evolved digesting cell walls of algal ancestors of land plants.</title>
        <authorList>
            <person name="Chang Y."/>
            <person name="Wang S."/>
            <person name="Sekimoto S."/>
            <person name="Aerts A.L."/>
            <person name="Choi C."/>
            <person name="Clum A."/>
            <person name="LaButti K.M."/>
            <person name="Lindquist E.A."/>
            <person name="Yee Ngan C."/>
            <person name="Ohm R.A."/>
            <person name="Salamov A.A."/>
            <person name="Grigoriev I.V."/>
            <person name="Spatafora J.W."/>
            <person name="Berbee M.L."/>
        </authorList>
    </citation>
    <scope>NUCLEOTIDE SEQUENCE [LARGE SCALE GENOMIC DNA]</scope>
    <source>
        <strain evidence="2 3">JEL478</strain>
    </source>
</reference>
<dbReference type="InterPro" id="IPR029063">
    <property type="entry name" value="SAM-dependent_MTases_sf"/>
</dbReference>
<accession>A0A139A9D7</accession>
<dbReference type="Proteomes" id="UP000070544">
    <property type="component" value="Unassembled WGS sequence"/>
</dbReference>
<evidence type="ECO:0000313" key="2">
    <source>
        <dbReference type="EMBL" id="KXS13441.1"/>
    </source>
</evidence>